<dbReference type="Proteomes" id="UP001055286">
    <property type="component" value="Unassembled WGS sequence"/>
</dbReference>
<feature type="region of interest" description="Disordered" evidence="1">
    <location>
        <begin position="1"/>
        <end position="26"/>
    </location>
</feature>
<evidence type="ECO:0000256" key="1">
    <source>
        <dbReference type="SAM" id="MobiDB-lite"/>
    </source>
</evidence>
<evidence type="ECO:0000313" key="2">
    <source>
        <dbReference type="EMBL" id="GJD66571.1"/>
    </source>
</evidence>
<organism evidence="2 3">
    <name type="scientific">Methylobacterium frigidaeris</name>
    <dbReference type="NCBI Taxonomy" id="2038277"/>
    <lineage>
        <taxon>Bacteria</taxon>
        <taxon>Pseudomonadati</taxon>
        <taxon>Pseudomonadota</taxon>
        <taxon>Alphaproteobacteria</taxon>
        <taxon>Hyphomicrobiales</taxon>
        <taxon>Methylobacteriaceae</taxon>
        <taxon>Methylobacterium</taxon>
    </lineage>
</organism>
<reference evidence="2" key="1">
    <citation type="journal article" date="2016" name="Front. Microbiol.">
        <title>Genome Sequence of the Piezophilic, Mesophilic Sulfate-Reducing Bacterium Desulfovibrio indicus J2T.</title>
        <authorList>
            <person name="Cao J."/>
            <person name="Maignien L."/>
            <person name="Shao Z."/>
            <person name="Alain K."/>
            <person name="Jebbar M."/>
        </authorList>
    </citation>
    <scope>NUCLEOTIDE SEQUENCE</scope>
    <source>
        <strain evidence="2">JCM 32048</strain>
    </source>
</reference>
<gene>
    <name evidence="2" type="ORF">MPEAHAMD_6769</name>
</gene>
<dbReference type="AlphaFoldDB" id="A0AA37HIP1"/>
<protein>
    <submittedName>
        <fullName evidence="2">Uncharacterized protein</fullName>
    </submittedName>
</protein>
<name>A0AA37HIP1_9HYPH</name>
<proteinExistence type="predicted"/>
<keyword evidence="3" id="KW-1185">Reference proteome</keyword>
<comment type="caution">
    <text evidence="2">The sequence shown here is derived from an EMBL/GenBank/DDBJ whole genome shotgun (WGS) entry which is preliminary data.</text>
</comment>
<sequence>MAGKARRRPSWRRNRSGLPTPQGAKFMTIEQRLNSGQEGGLLSRAGDVATSALKRVAKTVKRTSKAVTQAVSG</sequence>
<dbReference type="EMBL" id="BPQJ01000070">
    <property type="protein sequence ID" value="GJD66571.1"/>
    <property type="molecule type" value="Genomic_DNA"/>
</dbReference>
<evidence type="ECO:0000313" key="3">
    <source>
        <dbReference type="Proteomes" id="UP001055286"/>
    </source>
</evidence>
<reference evidence="2" key="2">
    <citation type="submission" date="2021-08" db="EMBL/GenBank/DDBJ databases">
        <authorList>
            <person name="Tani A."/>
            <person name="Ola A."/>
            <person name="Ogura Y."/>
            <person name="Katsura K."/>
            <person name="Hayashi T."/>
        </authorList>
    </citation>
    <scope>NUCLEOTIDE SEQUENCE</scope>
    <source>
        <strain evidence="2">JCM 32048</strain>
    </source>
</reference>
<accession>A0AA37HIP1</accession>
<feature type="compositionally biased region" description="Basic residues" evidence="1">
    <location>
        <begin position="1"/>
        <end position="15"/>
    </location>
</feature>